<evidence type="ECO:0000259" key="8">
    <source>
        <dbReference type="Pfam" id="PF12830"/>
    </source>
</evidence>
<dbReference type="InterPro" id="IPR033031">
    <property type="entry name" value="Scc2/Nipped-B"/>
</dbReference>
<feature type="region of interest" description="Disordered" evidence="7">
    <location>
        <begin position="1703"/>
        <end position="1744"/>
    </location>
</feature>
<dbReference type="Gene3D" id="1.25.10.10">
    <property type="entry name" value="Leucine-rich Repeat Variant"/>
    <property type="match status" value="2"/>
</dbReference>
<dbReference type="InterPro" id="IPR011989">
    <property type="entry name" value="ARM-like"/>
</dbReference>
<feature type="compositionally biased region" description="Basic residues" evidence="7">
    <location>
        <begin position="1710"/>
        <end position="1725"/>
    </location>
</feature>
<evidence type="ECO:0000313" key="10">
    <source>
        <dbReference type="Proteomes" id="UP001632037"/>
    </source>
</evidence>
<keyword evidence="5 6" id="KW-0131">Cell cycle</keyword>
<dbReference type="CDD" id="cd23958">
    <property type="entry name" value="SCC2"/>
    <property type="match status" value="1"/>
</dbReference>
<comment type="similarity">
    <text evidence="2 6">Belongs to the SCC2/Nipped-B family.</text>
</comment>
<evidence type="ECO:0000256" key="1">
    <source>
        <dbReference type="ARBA" id="ARBA00004123"/>
    </source>
</evidence>
<evidence type="ECO:0000256" key="7">
    <source>
        <dbReference type="SAM" id="MobiDB-lite"/>
    </source>
</evidence>
<dbReference type="EMBL" id="JBIMZQ010000016">
    <property type="protein sequence ID" value="KAL3666544.1"/>
    <property type="molecule type" value="Genomic_DNA"/>
</dbReference>
<dbReference type="Proteomes" id="UP001632037">
    <property type="component" value="Unassembled WGS sequence"/>
</dbReference>
<evidence type="ECO:0000256" key="4">
    <source>
        <dbReference type="ARBA" id="ARBA00023242"/>
    </source>
</evidence>
<dbReference type="SUPFAM" id="SSF48371">
    <property type="entry name" value="ARM repeat"/>
    <property type="match status" value="1"/>
</dbReference>
<feature type="domain" description="Sister chromatid cohesion C-terminal" evidence="8">
    <location>
        <begin position="1362"/>
        <end position="1557"/>
    </location>
</feature>
<feature type="compositionally biased region" description="Acidic residues" evidence="7">
    <location>
        <begin position="1733"/>
        <end position="1744"/>
    </location>
</feature>
<evidence type="ECO:0000256" key="2">
    <source>
        <dbReference type="ARBA" id="ARBA00009252"/>
    </source>
</evidence>
<comment type="subcellular location">
    <subcellularLocation>
        <location evidence="1 6">Nucleus</location>
    </subcellularLocation>
</comment>
<feature type="region of interest" description="Disordered" evidence="7">
    <location>
        <begin position="93"/>
        <end position="118"/>
    </location>
</feature>
<keyword evidence="3 6" id="KW-0677">Repeat</keyword>
<keyword evidence="4 6" id="KW-0539">Nucleus</keyword>
<dbReference type="InterPro" id="IPR026003">
    <property type="entry name" value="Cohesin_HEAT"/>
</dbReference>
<proteinExistence type="inferred from homology"/>
<dbReference type="InterPro" id="IPR024986">
    <property type="entry name" value="Nipped-B_C"/>
</dbReference>
<keyword evidence="10" id="KW-1185">Reference proteome</keyword>
<sequence length="1744" mass="194890">MFLFPLYVDPADAVAADAQEELHPVTYDPAAGTESFNPQRLATILRSTTSRLSSAGEMTEINADVMNTLPKWTQAVVQTGCFNAGVKPTITRRLKRSSEHEEGSQRPRKRRSSTKDVRCEGTIESEHGDLLDVLDELNDELHVNPEMEDEEELPTFVTQEGIIADSVEKYAELLEKLVDISTNRQQLENFKRKDMDVFQAEEVKMLLQALKAMEKCDWINKLEPELVMSLMGAFDAQVRLGLAVDVLGSELSHKEGGRAQIDERLVFRLLLSLDVAICELIVMTTPQVDRRVLSEETIDNCFEILHHVVRRVLLPCIDTSFATTASTPVKKDTDRRQISDRKTSSSSRVNLRANKSARKAVERVSHVACEFMDQLATLVLSVKLEDRWILRLSSSMVGLFALDHSSYATSLQESALGILRGIFLQYKPHRESLLSDIVEIMVKLPTAKRTLRMVKLLNSDEAVQRISTLVVSIIQSCATGGKPGTKKAATDMDSQESIDPVETPDIVAEYPLKSDGVNKMLEDSRAVTQQFVRMLLNACWKKSEERDNRVVLDNFVEDLLVMFVRPEWVGAECLLEVLSSSLASILHANISTDMKNPDSHQSLAALNLVGKICASIKQYQRKVDQKDDSDSVAVIEEHTSYLRGFLTGKATSSKAELRSVDNELLRQIVLKHIVVMHLQRHNFDHGDSKRLLLLTFMSESESHWSGIASACVEREIKLWGSLWDTPTGMFKVAAPTTELALNSSLHLAVQRDFCGSFAKLLAHIMALLSKGMPSLRARVMKCLRGIVDVDPMLMAEREVQGAVERCCLDEKPSVREAAVDLIGTYVLLQPFLFDKYFATLADRVRDKGIKVRKSVCRIFKIALTSLQNPSRDSITEEELRRKSACMRCLVERVGHAAEDQGIKNFIIDTFQEVWFGTELSSSRLTNPLSEFGDGNTLPPGWVTSTITAYEKTDSASVNAKFVSEDGNVANSIEEAWSLYRTPAVTPASVVRKQDSTLDNSSEVVATIVEVIHDVPKIGWFTELLKRLLTERSNNTGKRTLPSVKHRSSQLKIAEDRSGKIADRLVECLMDLKEDALLKGVSIKGSHQQFITCLIALDAFCEAKPQLLADHLATIRIYLTETDPKVQSLSVSMINNILRVKRVPQSVAIGLENDLKLLVQRSTPSVVGPSIQCLATLSAAQNKPPALLLKLLEHFFLSISKFKERSSLADLTEQDNYVLQRALFVAGKIVGATDIDNFPELATKATVLKVGTITESLYGLYGQFVRMTDNDTCAAKAVQGMGFLFPIRPRLFLQAQQDGLLNFLLTANTRKAKLQCLVSMKDLLVIEEKRLENGLATRTMNQAKSKEQQVRGDQEADASLIGNVMQAELENILLLSVQKVPQIRKEAIGCIGVLLTQGLVNPLQCIPNLVALETDRVPDVRDAAFSQLLGLYEKFRSQFHAPMIQGIRDSYSFQKNVYGNVTTLAVDENQQDFCLFGRLYTSCVKSTQSYASRFLSALLNQFTDQGSVLKTLKSKISTANSHTLTGSLKYLCYLAQIILALPFEVEDEPLYLIYLINRYVSLRLGPVLDALKEVFADAGVSPELLEDDESDISELKIVDYQLQSVDGAKLAALQSNGAIAFAIALMLRLKFALKRNYQLDNEKCATYKPSSTDDQVEAKERSPKKLLLPSVDDLCRSENPIERNWNMFMTAWLAARKDQKQLDIDLEVKRPKTTPKRRRRSRKAKKREVLDSDSVNEDEDVEGFA</sequence>
<evidence type="ECO:0000256" key="6">
    <source>
        <dbReference type="RuleBase" id="RU364107"/>
    </source>
</evidence>
<protein>
    <recommendedName>
        <fullName evidence="6">Sister chromatid cohesion protein</fullName>
    </recommendedName>
</protein>
<dbReference type="GO" id="GO:0005634">
    <property type="term" value="C:nucleus"/>
    <property type="evidence" value="ECO:0007669"/>
    <property type="project" value="UniProtKB-SubCell"/>
</dbReference>
<organism evidence="9 10">
    <name type="scientific">Phytophthora oleae</name>
    <dbReference type="NCBI Taxonomy" id="2107226"/>
    <lineage>
        <taxon>Eukaryota</taxon>
        <taxon>Sar</taxon>
        <taxon>Stramenopiles</taxon>
        <taxon>Oomycota</taxon>
        <taxon>Peronosporomycetes</taxon>
        <taxon>Peronosporales</taxon>
        <taxon>Peronosporaceae</taxon>
        <taxon>Phytophthora</taxon>
    </lineage>
</organism>
<dbReference type="InterPro" id="IPR016024">
    <property type="entry name" value="ARM-type_fold"/>
</dbReference>
<accession>A0ABD3FNG9</accession>
<dbReference type="PANTHER" id="PTHR21704:SF18">
    <property type="entry name" value="NIPPED-B-LIKE PROTEIN"/>
    <property type="match status" value="1"/>
</dbReference>
<dbReference type="Pfam" id="PF12830">
    <property type="entry name" value="Nipped-B_C"/>
    <property type="match status" value="1"/>
</dbReference>
<dbReference type="PANTHER" id="PTHR21704">
    <property type="entry name" value="NIPPED-B-LIKE PROTEIN DELANGIN SCC2-RELATED"/>
    <property type="match status" value="1"/>
</dbReference>
<feature type="compositionally biased region" description="Basic and acidic residues" evidence="7">
    <location>
        <begin position="96"/>
        <end position="105"/>
    </location>
</feature>
<gene>
    <name evidence="9" type="ORF">V7S43_008174</name>
</gene>
<comment type="caution">
    <text evidence="9">The sequence shown here is derived from an EMBL/GenBank/DDBJ whole genome shotgun (WGS) entry which is preliminary data.</text>
</comment>
<evidence type="ECO:0000256" key="5">
    <source>
        <dbReference type="ARBA" id="ARBA00023306"/>
    </source>
</evidence>
<reference evidence="9 10" key="1">
    <citation type="submission" date="2024-09" db="EMBL/GenBank/DDBJ databases">
        <title>Genome sequencing and assembly of Phytophthora oleae, isolate VK10A, causative agent of rot of olive drupes.</title>
        <authorList>
            <person name="Conti Taguali S."/>
            <person name="Riolo M."/>
            <person name="La Spada F."/>
            <person name="Cacciola S.O."/>
            <person name="Dionisio G."/>
        </authorList>
    </citation>
    <scope>NUCLEOTIDE SEQUENCE [LARGE SCALE GENOMIC DNA]</scope>
    <source>
        <strain evidence="9 10">VK10A</strain>
    </source>
</reference>
<name>A0ABD3FNG9_9STRA</name>
<evidence type="ECO:0000313" key="9">
    <source>
        <dbReference type="EMBL" id="KAL3666544.1"/>
    </source>
</evidence>
<evidence type="ECO:0000256" key="3">
    <source>
        <dbReference type="ARBA" id="ARBA00022737"/>
    </source>
</evidence>
<dbReference type="Pfam" id="PF12765">
    <property type="entry name" value="Cohesin_HEAT"/>
    <property type="match status" value="1"/>
</dbReference>